<evidence type="ECO:0000313" key="8">
    <source>
        <dbReference type="EMBL" id="PSN81777.1"/>
    </source>
</evidence>
<gene>
    <name evidence="8" type="ORF">B9Q01_10205</name>
</gene>
<dbReference type="GO" id="GO:0030976">
    <property type="term" value="F:thiamine pyrophosphate binding"/>
    <property type="evidence" value="ECO:0007669"/>
    <property type="project" value="InterPro"/>
</dbReference>
<dbReference type="GO" id="GO:0009097">
    <property type="term" value="P:isoleucine biosynthetic process"/>
    <property type="evidence" value="ECO:0007669"/>
    <property type="project" value="TreeGrafter"/>
</dbReference>
<dbReference type="SUPFAM" id="SSF52518">
    <property type="entry name" value="Thiamin diphosphate-binding fold (THDP-binding)"/>
    <property type="match status" value="2"/>
</dbReference>
<dbReference type="InterPro" id="IPR012000">
    <property type="entry name" value="Thiamin_PyroP_enz_cen_dom"/>
</dbReference>
<dbReference type="Gene3D" id="3.40.50.970">
    <property type="match status" value="2"/>
</dbReference>
<dbReference type="PANTHER" id="PTHR18968:SF166">
    <property type="entry name" value="2-HYDROXYACYL-COA LYASE 2"/>
    <property type="match status" value="1"/>
</dbReference>
<dbReference type="SUPFAM" id="SSF52467">
    <property type="entry name" value="DHS-like NAD/FAD-binding domain"/>
    <property type="match status" value="1"/>
</dbReference>
<dbReference type="InterPro" id="IPR011766">
    <property type="entry name" value="TPP_enzyme_TPP-bd"/>
</dbReference>
<reference evidence="8 9" key="1">
    <citation type="submission" date="2017-04" db="EMBL/GenBank/DDBJ databases">
        <title>Novel microbial lineages endemic to geothermal iron-oxide mats fill important gaps in the evolutionary history of Archaea.</title>
        <authorList>
            <person name="Jay Z.J."/>
            <person name="Beam J.P."/>
            <person name="Dlakic M."/>
            <person name="Rusch D.B."/>
            <person name="Kozubal M.A."/>
            <person name="Inskeep W.P."/>
        </authorList>
    </citation>
    <scope>NUCLEOTIDE SEQUENCE [LARGE SCALE GENOMIC DNA]</scope>
    <source>
        <strain evidence="8">OSP_D</strain>
    </source>
</reference>
<proteinExistence type="inferred from homology"/>
<evidence type="ECO:0008006" key="10">
    <source>
        <dbReference type="Google" id="ProtNLM"/>
    </source>
</evidence>
<dbReference type="GO" id="GO:0044272">
    <property type="term" value="P:sulfur compound biosynthetic process"/>
    <property type="evidence" value="ECO:0007669"/>
    <property type="project" value="UniProtKB-ARBA"/>
</dbReference>
<dbReference type="CDD" id="cd07035">
    <property type="entry name" value="TPP_PYR_POX_like"/>
    <property type="match status" value="1"/>
</dbReference>
<evidence type="ECO:0000256" key="1">
    <source>
        <dbReference type="ARBA" id="ARBA00001964"/>
    </source>
</evidence>
<accession>A0A2R6A617</accession>
<keyword evidence="3 4" id="KW-0786">Thiamine pyrophosphate</keyword>
<evidence type="ECO:0000256" key="3">
    <source>
        <dbReference type="ARBA" id="ARBA00023052"/>
    </source>
</evidence>
<dbReference type="GO" id="GO:0000287">
    <property type="term" value="F:magnesium ion binding"/>
    <property type="evidence" value="ECO:0007669"/>
    <property type="project" value="InterPro"/>
</dbReference>
<dbReference type="InterPro" id="IPR029035">
    <property type="entry name" value="DHS-like_NAD/FAD-binding_dom"/>
</dbReference>
<evidence type="ECO:0000256" key="4">
    <source>
        <dbReference type="RuleBase" id="RU362132"/>
    </source>
</evidence>
<evidence type="ECO:0000259" key="7">
    <source>
        <dbReference type="Pfam" id="PF02776"/>
    </source>
</evidence>
<evidence type="ECO:0000256" key="2">
    <source>
        <dbReference type="ARBA" id="ARBA00007812"/>
    </source>
</evidence>
<comment type="similarity">
    <text evidence="2 4">Belongs to the TPP enzyme family.</text>
</comment>
<comment type="cofactor">
    <cofactor evidence="1">
        <name>thiamine diphosphate</name>
        <dbReference type="ChEBI" id="CHEBI:58937"/>
    </cofactor>
</comment>
<dbReference type="Gene3D" id="3.40.50.1220">
    <property type="entry name" value="TPP-binding domain"/>
    <property type="match status" value="1"/>
</dbReference>
<evidence type="ECO:0000313" key="9">
    <source>
        <dbReference type="Proteomes" id="UP000240880"/>
    </source>
</evidence>
<dbReference type="Pfam" id="PF02776">
    <property type="entry name" value="TPP_enzyme_N"/>
    <property type="match status" value="1"/>
</dbReference>
<dbReference type="Proteomes" id="UP000240880">
    <property type="component" value="Unassembled WGS sequence"/>
</dbReference>
<name>A0A2R6A617_9ARCH</name>
<dbReference type="GO" id="GO:0050660">
    <property type="term" value="F:flavin adenine dinucleotide binding"/>
    <property type="evidence" value="ECO:0007669"/>
    <property type="project" value="TreeGrafter"/>
</dbReference>
<dbReference type="InterPro" id="IPR012001">
    <property type="entry name" value="Thiamin_PyroP_enz_TPP-bd_dom"/>
</dbReference>
<feature type="domain" description="Thiamine pyrophosphate enzyme central" evidence="5">
    <location>
        <begin position="192"/>
        <end position="321"/>
    </location>
</feature>
<dbReference type="PANTHER" id="PTHR18968">
    <property type="entry name" value="THIAMINE PYROPHOSPHATE ENZYMES"/>
    <property type="match status" value="1"/>
</dbReference>
<dbReference type="InterPro" id="IPR045229">
    <property type="entry name" value="TPP_enz"/>
</dbReference>
<evidence type="ECO:0000259" key="6">
    <source>
        <dbReference type="Pfam" id="PF02775"/>
    </source>
</evidence>
<protein>
    <recommendedName>
        <fullName evidence="10">Thiamine pyrophosphate-binding protein</fullName>
    </recommendedName>
</protein>
<evidence type="ECO:0000259" key="5">
    <source>
        <dbReference type="Pfam" id="PF00205"/>
    </source>
</evidence>
<feature type="domain" description="Thiamine pyrophosphate enzyme TPP-binding" evidence="6">
    <location>
        <begin position="404"/>
        <end position="541"/>
    </location>
</feature>
<dbReference type="Pfam" id="PF02775">
    <property type="entry name" value="TPP_enzyme_C"/>
    <property type="match status" value="1"/>
</dbReference>
<dbReference type="Pfam" id="PF00205">
    <property type="entry name" value="TPP_enzyme_M"/>
    <property type="match status" value="1"/>
</dbReference>
<dbReference type="AlphaFoldDB" id="A0A2R6A617"/>
<dbReference type="GO" id="GO:0003984">
    <property type="term" value="F:acetolactate synthase activity"/>
    <property type="evidence" value="ECO:0007669"/>
    <property type="project" value="TreeGrafter"/>
</dbReference>
<dbReference type="GO" id="GO:0009099">
    <property type="term" value="P:L-valine biosynthetic process"/>
    <property type="evidence" value="ECO:0007669"/>
    <property type="project" value="TreeGrafter"/>
</dbReference>
<feature type="domain" description="Thiamine pyrophosphate enzyme N-terminal TPP-binding" evidence="7">
    <location>
        <begin position="1"/>
        <end position="112"/>
    </location>
</feature>
<comment type="caution">
    <text evidence="8">The sequence shown here is derived from an EMBL/GenBank/DDBJ whole genome shotgun (WGS) entry which is preliminary data.</text>
</comment>
<dbReference type="InterPro" id="IPR029061">
    <property type="entry name" value="THDP-binding"/>
</dbReference>
<organism evidence="8 9">
    <name type="scientific">Candidatus Marsarchaeota G1 archaeon OSP_D</name>
    <dbReference type="NCBI Taxonomy" id="1978155"/>
    <lineage>
        <taxon>Archaea</taxon>
        <taxon>Candidatus Marsarchaeota</taxon>
        <taxon>Candidatus Marsarchaeota group 1</taxon>
    </lineage>
</organism>
<dbReference type="GO" id="GO:0005948">
    <property type="term" value="C:acetolactate synthase complex"/>
    <property type="evidence" value="ECO:0007669"/>
    <property type="project" value="TreeGrafter"/>
</dbReference>
<dbReference type="EMBL" id="NEXC01000155">
    <property type="protein sequence ID" value="PSN81777.1"/>
    <property type="molecule type" value="Genomic_DNA"/>
</dbReference>
<sequence length="613" mass="67765">MDYGEVIGECLAQEKIKMLFSLSGAHILPIYEGCIKNDIQIIHFRDERAAVHAAEGFARVTKRIGVACITAGVGLTNGITGIASAYSDNIPLLILAGRHSIIDEGKGGLQELYGVDICKSITKWSWCAYDGENIPRFLKEGIWRAIIPTPGPTLLEIPFDVLMKEAEEWNSKCYGEPIHNKKVKVEGDPLEIKKAVELLITAERPLIIAGDDAYWSEAGEAIAELVNKLMIPIYGTRLGTGVVDESSPLAVHRAWRTKITKSADVILTFGVNFWHGEGYGEPPVFSNDAKVIQVDPDQKRLYHNVKPKLAICGDSKSVAQQMLSFIEKYSNLSKNSGWLKTISEIKESFEQNNKKELERFKNAKPIHPAVLGYEMNKFVKERKPITVIDGADCVSYVEKWIKASYIGQIIPINPLGVVGNGIPLGIGAKLGAPDKTVLVNIGDGGFGICGMEIETAARYEIPLLTVVANNSAWGATYSLLKFIYGKDTAPIAALKEGIRYDKIAEELGGIGIYVEDPDHINKALNEGFSLLQNKKPVVLNIVINREVFGPIYTGRIAPLFYRPRPKKISISIQYPFEEEHRFLYPGSIIEDYNNLQFTPIVDTKRKSTTNDGS</sequence>